<dbReference type="EMBL" id="LSBH01000033">
    <property type="protein sequence ID" value="OAQ60392.1"/>
    <property type="molecule type" value="Genomic_DNA"/>
</dbReference>
<dbReference type="AlphaFoldDB" id="A0A179F4R2"/>
<dbReference type="GO" id="GO:0016491">
    <property type="term" value="F:oxidoreductase activity"/>
    <property type="evidence" value="ECO:0007669"/>
    <property type="project" value="InterPro"/>
</dbReference>
<evidence type="ECO:0000313" key="8">
    <source>
        <dbReference type="Proteomes" id="UP000078240"/>
    </source>
</evidence>
<keyword evidence="3 5" id="KW-1133">Transmembrane helix</keyword>
<evidence type="ECO:0000256" key="3">
    <source>
        <dbReference type="ARBA" id="ARBA00022989"/>
    </source>
</evidence>
<evidence type="ECO:0000256" key="5">
    <source>
        <dbReference type="SAM" id="Phobius"/>
    </source>
</evidence>
<evidence type="ECO:0000256" key="1">
    <source>
        <dbReference type="ARBA" id="ARBA00004370"/>
    </source>
</evidence>
<comment type="caution">
    <text evidence="7">The sequence shown here is derived from an EMBL/GenBank/DDBJ whole genome shotgun (WGS) entry which is preliminary data.</text>
</comment>
<reference evidence="7 8" key="1">
    <citation type="submission" date="2016-01" db="EMBL/GenBank/DDBJ databases">
        <title>Biosynthesis of antibiotic leucinostatins and their inhibition on Phytophthora in bio-control Purpureocillium lilacinum.</title>
        <authorList>
            <person name="Wang G."/>
            <person name="Liu Z."/>
            <person name="Lin R."/>
            <person name="Li E."/>
            <person name="Mao Z."/>
            <person name="Ling J."/>
            <person name="Yin W."/>
            <person name="Xie B."/>
        </authorList>
    </citation>
    <scope>NUCLEOTIDE SEQUENCE [LARGE SCALE GENOMIC DNA]</scope>
    <source>
        <strain evidence="7">PLBJ-1</strain>
    </source>
</reference>
<dbReference type="GO" id="GO:0005506">
    <property type="term" value="F:iron ion binding"/>
    <property type="evidence" value="ECO:0007669"/>
    <property type="project" value="InterPro"/>
</dbReference>
<sequence length="351" mass="40296">MASNSNETSSSTRKSCQISWLKPPSRISLIHVPRSQRWLYAETAVGRGGLRSYTGNVVLIAAFVSFNRSQFGCNAYDMLERRYGEYNVNLWGTFTIAVTFFWIWGGLFAIPDLTGWPTWLFRYKTQPFSRVKPRDYLRIGAVDLRNQFLVALPLIALTVHLGHVRPVRSSELPGLPRTIGTIVFDALCTEIGFYYVHRTLHTKFLYSRFHKKHHEFSAPIGLASTYCSMTEHAISNLLPNILGTLIIPHHWSQQVFLFISLEFGAICSHSGYNLCWVSSNLQHDFHHFVFNENYGPSGLLDAFHHTNVKFKWTMQQARLRADGDEQQAREILLKTLAKVQFEEESKDGQYL</sequence>
<feature type="domain" description="Fatty acid hydroxylase" evidence="6">
    <location>
        <begin position="186"/>
        <end position="306"/>
    </location>
</feature>
<dbReference type="PANTHER" id="PTHR11863">
    <property type="entry name" value="STEROL DESATURASE"/>
    <property type="match status" value="1"/>
</dbReference>
<gene>
    <name evidence="7" type="ORF">VFPBJ_11562</name>
</gene>
<dbReference type="Proteomes" id="UP000078240">
    <property type="component" value="Unassembled WGS sequence"/>
</dbReference>
<evidence type="ECO:0000313" key="7">
    <source>
        <dbReference type="EMBL" id="OAQ60392.1"/>
    </source>
</evidence>
<comment type="subcellular location">
    <subcellularLocation>
        <location evidence="1">Membrane</location>
    </subcellularLocation>
</comment>
<keyword evidence="2 5" id="KW-0812">Transmembrane</keyword>
<accession>A0A179F4R2</accession>
<dbReference type="Pfam" id="PF04116">
    <property type="entry name" value="FA_hydroxylase"/>
    <property type="match status" value="1"/>
</dbReference>
<keyword evidence="4 5" id="KW-0472">Membrane</keyword>
<dbReference type="InterPro" id="IPR050307">
    <property type="entry name" value="Sterol_Desaturase_Related"/>
</dbReference>
<dbReference type="GO" id="GO:0016020">
    <property type="term" value="C:membrane"/>
    <property type="evidence" value="ECO:0007669"/>
    <property type="project" value="UniProtKB-SubCell"/>
</dbReference>
<evidence type="ECO:0000256" key="4">
    <source>
        <dbReference type="ARBA" id="ARBA00023136"/>
    </source>
</evidence>
<evidence type="ECO:0000256" key="2">
    <source>
        <dbReference type="ARBA" id="ARBA00022692"/>
    </source>
</evidence>
<evidence type="ECO:0000259" key="6">
    <source>
        <dbReference type="Pfam" id="PF04116"/>
    </source>
</evidence>
<organism evidence="7 8">
    <name type="scientific">Purpureocillium lilacinum</name>
    <name type="common">Paecilomyces lilacinus</name>
    <dbReference type="NCBI Taxonomy" id="33203"/>
    <lineage>
        <taxon>Eukaryota</taxon>
        <taxon>Fungi</taxon>
        <taxon>Dikarya</taxon>
        <taxon>Ascomycota</taxon>
        <taxon>Pezizomycotina</taxon>
        <taxon>Sordariomycetes</taxon>
        <taxon>Hypocreomycetidae</taxon>
        <taxon>Hypocreales</taxon>
        <taxon>Ophiocordycipitaceae</taxon>
        <taxon>Purpureocillium</taxon>
    </lineage>
</organism>
<feature type="transmembrane region" description="Helical" evidence="5">
    <location>
        <begin position="88"/>
        <end position="110"/>
    </location>
</feature>
<proteinExistence type="predicted"/>
<name>A0A179F4R2_PURLI</name>
<dbReference type="InterPro" id="IPR006694">
    <property type="entry name" value="Fatty_acid_hydroxylase"/>
</dbReference>
<dbReference type="GO" id="GO:0008610">
    <property type="term" value="P:lipid biosynthetic process"/>
    <property type="evidence" value="ECO:0007669"/>
    <property type="project" value="InterPro"/>
</dbReference>
<protein>
    <submittedName>
        <fullName evidence="7">Sterol desaturase</fullName>
    </submittedName>
</protein>